<dbReference type="AlphaFoldDB" id="A0A3P7RYM5"/>
<accession>A0A3P7RYM5</accession>
<feature type="domain" description="DUF4130" evidence="1">
    <location>
        <begin position="82"/>
        <end position="240"/>
    </location>
</feature>
<organism evidence="2 3">
    <name type="scientific">Petrocella atlantisensis</name>
    <dbReference type="NCBI Taxonomy" id="2173034"/>
    <lineage>
        <taxon>Bacteria</taxon>
        <taxon>Bacillati</taxon>
        <taxon>Bacillota</taxon>
        <taxon>Clostridia</taxon>
        <taxon>Lachnospirales</taxon>
        <taxon>Vallitaleaceae</taxon>
        <taxon>Petrocella</taxon>
    </lineage>
</organism>
<dbReference type="RefSeq" id="WP_125136936.1">
    <property type="nucleotide sequence ID" value="NZ_LR130778.1"/>
</dbReference>
<dbReference type="InterPro" id="IPR023875">
    <property type="entry name" value="DNA_repair_put"/>
</dbReference>
<dbReference type="EMBL" id="LR130778">
    <property type="protein sequence ID" value="VDN47662.1"/>
    <property type="molecule type" value="Genomic_DNA"/>
</dbReference>
<gene>
    <name evidence="2" type="ORF">PATL70BA_1773</name>
</gene>
<evidence type="ECO:0000313" key="3">
    <source>
        <dbReference type="Proteomes" id="UP000279029"/>
    </source>
</evidence>
<evidence type="ECO:0000313" key="2">
    <source>
        <dbReference type="EMBL" id="VDN47662.1"/>
    </source>
</evidence>
<reference evidence="2 3" key="1">
    <citation type="submission" date="2018-09" db="EMBL/GenBank/DDBJ databases">
        <authorList>
            <person name="Postec A."/>
        </authorList>
    </citation>
    <scope>NUCLEOTIDE SEQUENCE [LARGE SCALE GENOMIC DNA]</scope>
    <source>
        <strain evidence="2">70B-A</strain>
    </source>
</reference>
<dbReference type="Pfam" id="PF13566">
    <property type="entry name" value="DUF4130"/>
    <property type="match status" value="1"/>
</dbReference>
<dbReference type="OrthoDB" id="5290748at2"/>
<name>A0A3P7RYM5_9FIRM</name>
<dbReference type="InterPro" id="IPR025404">
    <property type="entry name" value="DUF4130"/>
</dbReference>
<sequence length="249" mass="30017">MIYLYDGQFDGFLTCIYHHYYEEKTEGIYEEKIYEPKLLDISKYIITDPQKSTKVHQAMLDQFSEYMYFNIYHTFLSNVYDKDTILLNCLEMAFKHGLATDRMRSVDAIYQVLKIGRQVGFEKHRFMGLLRFSDLGQYLYARFEPDHNIISLLGEHFSDRFREEKFIIHDVRRAIAIIGHKGQWLLTDFNHIVEDDLLDEEIFFRKLWQTYFDKIAIEDRINLKLQQNFVPKKYRKHLLEFGTNTDKSK</sequence>
<dbReference type="KEGG" id="cbar:PATL70BA_1773"/>
<dbReference type="Proteomes" id="UP000279029">
    <property type="component" value="Chromosome"/>
</dbReference>
<dbReference type="NCBIfam" id="TIGR03915">
    <property type="entry name" value="SAM_7_link_chp"/>
    <property type="match status" value="1"/>
</dbReference>
<proteinExistence type="predicted"/>
<keyword evidence="3" id="KW-1185">Reference proteome</keyword>
<evidence type="ECO:0000259" key="1">
    <source>
        <dbReference type="Pfam" id="PF13566"/>
    </source>
</evidence>
<protein>
    <recommendedName>
        <fullName evidence="1">DUF4130 domain-containing protein</fullName>
    </recommendedName>
</protein>